<evidence type="ECO:0000256" key="11">
    <source>
        <dbReference type="ARBA" id="ARBA00023154"/>
    </source>
</evidence>
<protein>
    <recommendedName>
        <fullName evidence="13">Aspartokinase</fullName>
        <ecNumber evidence="13">2.7.2.4</ecNumber>
    </recommendedName>
</protein>
<keyword evidence="8 13" id="KW-0418">Kinase</keyword>
<keyword evidence="11" id="KW-0457">Lysine biosynthesis</keyword>
<dbReference type="RefSeq" id="WP_307409068.1">
    <property type="nucleotide sequence ID" value="NZ_JAUSUR010000005.1"/>
</dbReference>
<dbReference type="Proteomes" id="UP001230220">
    <property type="component" value="Unassembled WGS sequence"/>
</dbReference>
<dbReference type="PANTHER" id="PTHR21499:SF67">
    <property type="entry name" value="ASPARTOKINASE 3"/>
    <property type="match status" value="1"/>
</dbReference>
<keyword evidence="7" id="KW-0547">Nucleotide-binding</keyword>
<comment type="catalytic activity">
    <reaction evidence="12 13">
        <text>L-aspartate + ATP = 4-phospho-L-aspartate + ADP</text>
        <dbReference type="Rhea" id="RHEA:23776"/>
        <dbReference type="ChEBI" id="CHEBI:29991"/>
        <dbReference type="ChEBI" id="CHEBI:30616"/>
        <dbReference type="ChEBI" id="CHEBI:57535"/>
        <dbReference type="ChEBI" id="CHEBI:456216"/>
        <dbReference type="EC" id="2.7.2.4"/>
    </reaction>
</comment>
<comment type="caution">
    <text evidence="16">The sequence shown here is derived from an EMBL/GenBank/DDBJ whole genome shotgun (WGS) entry which is preliminary data.</text>
</comment>
<dbReference type="NCBIfam" id="TIGR00657">
    <property type="entry name" value="asp_kinases"/>
    <property type="match status" value="1"/>
</dbReference>
<evidence type="ECO:0000256" key="8">
    <source>
        <dbReference type="ARBA" id="ARBA00022777"/>
    </source>
</evidence>
<accession>A0ABU0E4U0</accession>
<evidence type="ECO:0000256" key="2">
    <source>
        <dbReference type="ARBA" id="ARBA00004766"/>
    </source>
</evidence>
<organism evidence="16 17">
    <name type="scientific">Breznakia pachnodae</name>
    <dbReference type="NCBI Taxonomy" id="265178"/>
    <lineage>
        <taxon>Bacteria</taxon>
        <taxon>Bacillati</taxon>
        <taxon>Bacillota</taxon>
        <taxon>Erysipelotrichia</taxon>
        <taxon>Erysipelotrichales</taxon>
        <taxon>Erysipelotrichaceae</taxon>
        <taxon>Breznakia</taxon>
    </lineage>
</organism>
<dbReference type="Pfam" id="PF00696">
    <property type="entry name" value="AA_kinase"/>
    <property type="match status" value="1"/>
</dbReference>
<evidence type="ECO:0000256" key="3">
    <source>
        <dbReference type="ARBA" id="ARBA00004986"/>
    </source>
</evidence>
<dbReference type="InterPro" id="IPR005260">
    <property type="entry name" value="Asp_kin_monofn"/>
</dbReference>
<evidence type="ECO:0000256" key="10">
    <source>
        <dbReference type="ARBA" id="ARBA00022915"/>
    </source>
</evidence>
<evidence type="ECO:0000256" key="9">
    <source>
        <dbReference type="ARBA" id="ARBA00022840"/>
    </source>
</evidence>
<comment type="pathway">
    <text evidence="2 14">Amino-acid biosynthesis; L-lysine biosynthesis via DAP pathway; (S)-tetrahydrodipicolinate from L-aspartate: step 1/4.</text>
</comment>
<feature type="domain" description="ACT" evidence="15">
    <location>
        <begin position="378"/>
        <end position="444"/>
    </location>
</feature>
<dbReference type="PANTHER" id="PTHR21499">
    <property type="entry name" value="ASPARTATE KINASE"/>
    <property type="match status" value="1"/>
</dbReference>
<keyword evidence="10" id="KW-0220">Diaminopimelate biosynthesis</keyword>
<dbReference type="PIRSF" id="PIRSF000726">
    <property type="entry name" value="Asp_kin"/>
    <property type="match status" value="1"/>
</dbReference>
<dbReference type="InterPro" id="IPR002912">
    <property type="entry name" value="ACT_dom"/>
</dbReference>
<evidence type="ECO:0000313" key="17">
    <source>
        <dbReference type="Proteomes" id="UP001230220"/>
    </source>
</evidence>
<dbReference type="EMBL" id="JAUSUR010000005">
    <property type="protein sequence ID" value="MDQ0361922.1"/>
    <property type="molecule type" value="Genomic_DNA"/>
</dbReference>
<dbReference type="InterPro" id="IPR001048">
    <property type="entry name" value="Asp/Glu/Uridylate_kinase"/>
</dbReference>
<evidence type="ECO:0000259" key="15">
    <source>
        <dbReference type="PROSITE" id="PS51671"/>
    </source>
</evidence>
<dbReference type="Gene3D" id="3.30.2130.10">
    <property type="entry name" value="VC0802-like"/>
    <property type="match status" value="1"/>
</dbReference>
<keyword evidence="6 13" id="KW-0808">Transferase</keyword>
<keyword evidence="9" id="KW-0067">ATP-binding</keyword>
<dbReference type="Gene3D" id="3.40.1160.10">
    <property type="entry name" value="Acetylglutamate kinase-like"/>
    <property type="match status" value="1"/>
</dbReference>
<evidence type="ECO:0000256" key="13">
    <source>
        <dbReference type="RuleBase" id="RU003448"/>
    </source>
</evidence>
<evidence type="ECO:0000256" key="6">
    <source>
        <dbReference type="ARBA" id="ARBA00022679"/>
    </source>
</evidence>
<dbReference type="InterPro" id="IPR036393">
    <property type="entry name" value="AceGlu_kinase-like_sf"/>
</dbReference>
<evidence type="ECO:0000256" key="4">
    <source>
        <dbReference type="ARBA" id="ARBA00005139"/>
    </source>
</evidence>
<dbReference type="InterPro" id="IPR001341">
    <property type="entry name" value="Asp_kinase"/>
</dbReference>
<dbReference type="EC" id="2.7.2.4" evidence="13"/>
<name>A0ABU0E4U0_9FIRM</name>
<dbReference type="SUPFAM" id="SSF55021">
    <property type="entry name" value="ACT-like"/>
    <property type="match status" value="2"/>
</dbReference>
<evidence type="ECO:0000256" key="14">
    <source>
        <dbReference type="RuleBase" id="RU004249"/>
    </source>
</evidence>
<dbReference type="PROSITE" id="PS00324">
    <property type="entry name" value="ASPARTOKINASE"/>
    <property type="match status" value="1"/>
</dbReference>
<reference evidence="16 17" key="1">
    <citation type="submission" date="2023-07" db="EMBL/GenBank/DDBJ databases">
        <title>Genomic Encyclopedia of Type Strains, Phase IV (KMG-IV): sequencing the most valuable type-strain genomes for metagenomic binning, comparative biology and taxonomic classification.</title>
        <authorList>
            <person name="Goeker M."/>
        </authorList>
    </citation>
    <scope>NUCLEOTIDE SEQUENCE [LARGE SCALE GENOMIC DNA]</scope>
    <source>
        <strain evidence="16 17">DSM 16784</strain>
    </source>
</reference>
<evidence type="ECO:0000256" key="1">
    <source>
        <dbReference type="ARBA" id="ARBA00003121"/>
    </source>
</evidence>
<dbReference type="InterPro" id="IPR018042">
    <property type="entry name" value="Aspartate_kinase_CS"/>
</dbReference>
<dbReference type="PROSITE" id="PS51671">
    <property type="entry name" value="ACT"/>
    <property type="match status" value="1"/>
</dbReference>
<dbReference type="Pfam" id="PF22468">
    <property type="entry name" value="ACT_9"/>
    <property type="match status" value="1"/>
</dbReference>
<dbReference type="NCBIfam" id="NF006540">
    <property type="entry name" value="PRK09034.1"/>
    <property type="match status" value="1"/>
</dbReference>
<keyword evidence="14" id="KW-0028">Amino-acid biosynthesis</keyword>
<evidence type="ECO:0000256" key="12">
    <source>
        <dbReference type="ARBA" id="ARBA00047872"/>
    </source>
</evidence>
<comment type="function">
    <text evidence="1">Catalyzes the phosphorylation of the beta-carboxyl group of aspartic acid with ATP to yield 4-phospho-L-aspartate, which is involved in the branched biosynthetic pathway leading to the biosynthesis of amino acids threonine, isoleucine and methionine.</text>
</comment>
<evidence type="ECO:0000313" key="16">
    <source>
        <dbReference type="EMBL" id="MDQ0361922.1"/>
    </source>
</evidence>
<gene>
    <name evidence="16" type="ORF">J2S15_002675</name>
</gene>
<comment type="similarity">
    <text evidence="5 13">Belongs to the aspartokinase family.</text>
</comment>
<dbReference type="SUPFAM" id="SSF53633">
    <property type="entry name" value="Carbamate kinase-like"/>
    <property type="match status" value="1"/>
</dbReference>
<evidence type="ECO:0000256" key="5">
    <source>
        <dbReference type="ARBA" id="ARBA00010122"/>
    </source>
</evidence>
<proteinExistence type="inferred from homology"/>
<dbReference type="GO" id="GO:0004072">
    <property type="term" value="F:aspartate kinase activity"/>
    <property type="evidence" value="ECO:0007669"/>
    <property type="project" value="UniProtKB-EC"/>
</dbReference>
<dbReference type="InterPro" id="IPR054352">
    <property type="entry name" value="ACT_Aspartokinase"/>
</dbReference>
<comment type="pathway">
    <text evidence="4 14">Amino-acid biosynthesis; L-threonine biosynthesis; L-threonine from L-aspartate: step 1/5.</text>
</comment>
<sequence>MIKIVKFGGSSVASSQQFQKVKDIVLADDSRRFVVVSASGKVNKDDNKITDLLYLCHAHIKYNISCDHIFNMIEERFLTIKKELNLSYDIQKDLDLLRSQLDKNIDLDYLVSRGEYLTALLLAEHLGYEFVDAKDLIFFNYDGSIDYKKIKEAFDKIVNDYPRLVIPGFYGSLPDGTLRIMSRGGGDVSGSIMANVVDANVYENWTDVSGILKADPRIVKKPKQIEVITYSELRELSYMGASVLHEEAIFPVKHKNIPIHILNTNDPTSAGTIIVDTVEDEEANGNEITGIAGKKDFSIITVKKSHMSNEVGTIKNALDVLEKYSVSIEHLPTGVDSFSIVVESEAIKPILYDVLLQIKEKCKPNELTVIDNISLIATVSRFMKSKTGMSGRLFTTLGRENINISVISQTSDEMNIIVGVHNDDYERTIKAIYDEFEGNKGESK</sequence>
<evidence type="ECO:0000256" key="7">
    <source>
        <dbReference type="ARBA" id="ARBA00022741"/>
    </source>
</evidence>
<dbReference type="InterPro" id="IPR045865">
    <property type="entry name" value="ACT-like_dom_sf"/>
</dbReference>
<comment type="pathway">
    <text evidence="3 14">Amino-acid biosynthesis; L-methionine biosynthesis via de novo pathway; L-homoserine from L-aspartate: step 1/3.</text>
</comment>
<keyword evidence="17" id="KW-1185">Reference proteome</keyword>